<evidence type="ECO:0008006" key="4">
    <source>
        <dbReference type="Google" id="ProtNLM"/>
    </source>
</evidence>
<comment type="caution">
    <text evidence="2">The sequence shown here is derived from an EMBL/GenBank/DDBJ whole genome shotgun (WGS) entry which is preliminary data.</text>
</comment>
<proteinExistence type="predicted"/>
<reference evidence="2" key="1">
    <citation type="submission" date="2022-11" db="EMBL/GenBank/DDBJ databases">
        <authorList>
            <person name="Petersen C."/>
        </authorList>
    </citation>
    <scope>NUCLEOTIDE SEQUENCE</scope>
    <source>
        <strain evidence="2">IBT 26290</strain>
    </source>
</reference>
<dbReference type="InterPro" id="IPR033481">
    <property type="entry name" value="Dni1/Fig1"/>
</dbReference>
<dbReference type="AlphaFoldDB" id="A0A9W9HT53"/>
<dbReference type="Proteomes" id="UP001149163">
    <property type="component" value="Unassembled WGS sequence"/>
</dbReference>
<feature type="transmembrane region" description="Helical" evidence="1">
    <location>
        <begin position="202"/>
        <end position="226"/>
    </location>
</feature>
<evidence type="ECO:0000313" key="3">
    <source>
        <dbReference type="Proteomes" id="UP001149163"/>
    </source>
</evidence>
<gene>
    <name evidence="2" type="ORF">N7482_009402</name>
</gene>
<dbReference type="PANTHER" id="PTHR28092">
    <property type="entry name" value="FACTOR-INDUCED GENE 1 PROTEIN"/>
    <property type="match status" value="1"/>
</dbReference>
<dbReference type="EMBL" id="JAPQKN010000007">
    <property type="protein sequence ID" value="KAJ5152924.1"/>
    <property type="molecule type" value="Genomic_DNA"/>
</dbReference>
<reference evidence="2" key="2">
    <citation type="journal article" date="2023" name="IMA Fungus">
        <title>Comparative genomic study of the Penicillium genus elucidates a diverse pangenome and 15 lateral gene transfer events.</title>
        <authorList>
            <person name="Petersen C."/>
            <person name="Sorensen T."/>
            <person name="Nielsen M.R."/>
            <person name="Sondergaard T.E."/>
            <person name="Sorensen J.L."/>
            <person name="Fitzpatrick D.A."/>
            <person name="Frisvad J.C."/>
            <person name="Nielsen K.L."/>
        </authorList>
    </citation>
    <scope>NUCLEOTIDE SEQUENCE</scope>
    <source>
        <strain evidence="2">IBT 26290</strain>
    </source>
</reference>
<name>A0A9W9HT53_9EURO</name>
<dbReference type="GO" id="GO:0016020">
    <property type="term" value="C:membrane"/>
    <property type="evidence" value="ECO:0007669"/>
    <property type="project" value="InterPro"/>
</dbReference>
<dbReference type="GeneID" id="81430702"/>
<feature type="transmembrane region" description="Helical" evidence="1">
    <location>
        <begin position="246"/>
        <end position="273"/>
    </location>
</feature>
<accession>A0A9W9HT53</accession>
<evidence type="ECO:0000313" key="2">
    <source>
        <dbReference type="EMBL" id="KAJ5152924.1"/>
    </source>
</evidence>
<keyword evidence="3" id="KW-1185">Reference proteome</keyword>
<organism evidence="2 3">
    <name type="scientific">Penicillium canariense</name>
    <dbReference type="NCBI Taxonomy" id="189055"/>
    <lineage>
        <taxon>Eukaryota</taxon>
        <taxon>Fungi</taxon>
        <taxon>Dikarya</taxon>
        <taxon>Ascomycota</taxon>
        <taxon>Pezizomycotina</taxon>
        <taxon>Eurotiomycetes</taxon>
        <taxon>Eurotiomycetidae</taxon>
        <taxon>Eurotiales</taxon>
        <taxon>Aspergillaceae</taxon>
        <taxon>Penicillium</taxon>
    </lineage>
</organism>
<dbReference type="PANTHER" id="PTHR28092:SF1">
    <property type="entry name" value="FACTOR-INDUCED GENE 1 PROTEIN"/>
    <property type="match status" value="1"/>
</dbReference>
<evidence type="ECO:0000256" key="1">
    <source>
        <dbReference type="SAM" id="Phobius"/>
    </source>
</evidence>
<dbReference type="GO" id="GO:0043332">
    <property type="term" value="C:mating projection tip"/>
    <property type="evidence" value="ECO:0007669"/>
    <property type="project" value="TreeGrafter"/>
</dbReference>
<dbReference type="GO" id="GO:0000747">
    <property type="term" value="P:conjugation with cellular fusion"/>
    <property type="evidence" value="ECO:0007669"/>
    <property type="project" value="TreeGrafter"/>
</dbReference>
<keyword evidence="1" id="KW-1133">Transmembrane helix</keyword>
<dbReference type="OrthoDB" id="3550957at2759"/>
<dbReference type="Pfam" id="PF12351">
    <property type="entry name" value="Fig1"/>
    <property type="match status" value="1"/>
</dbReference>
<keyword evidence="1" id="KW-0812">Transmembrane</keyword>
<dbReference type="RefSeq" id="XP_056539232.1">
    <property type="nucleotide sequence ID" value="XM_056691526.1"/>
</dbReference>
<feature type="transmembrane region" description="Helical" evidence="1">
    <location>
        <begin position="36"/>
        <end position="59"/>
    </location>
</feature>
<sequence length="286" mass="30372">MGYHHILMMILAVGILFICTIQFPHRHPGSIRISQLISVLTALLIAGCSSGNLSNVFLLSLRYKDTSSLALSDPTIVNTGIAHAVQNVTQSGDEPILEVRAGYMGLCIMLNDGEWICSTSATSLTNIVKLSSSSTNGTRDPLNLIYIANSFKDDIVFDGLLFIVVAVAVFCFVMLSTFPGWHEEVDDGGSAVEVKPFPSRQVSHAALGASAVGFAFGLISALWQHINSAAAASMAEKLSYGQITGHVGPAAMAFGWIGVVLIGVETLGLLVMIMSIKIIESLADDD</sequence>
<protein>
    <recommendedName>
        <fullName evidence="4">Ca2+ regulator and membrane fusion protein Fig1-domain-containing protein</fullName>
    </recommendedName>
</protein>
<feature type="transmembrane region" description="Helical" evidence="1">
    <location>
        <begin position="6"/>
        <end position="24"/>
    </location>
</feature>
<keyword evidence="1" id="KW-0472">Membrane</keyword>
<feature type="transmembrane region" description="Helical" evidence="1">
    <location>
        <begin position="160"/>
        <end position="181"/>
    </location>
</feature>